<accession>A0ABN5LHA3</accession>
<feature type="compositionally biased region" description="Basic and acidic residues" evidence="5">
    <location>
        <begin position="416"/>
        <end position="428"/>
    </location>
</feature>
<keyword evidence="1" id="KW-0134">Cell wall</keyword>
<evidence type="ECO:0000256" key="2">
    <source>
        <dbReference type="ARBA" id="ARBA00022525"/>
    </source>
</evidence>
<protein>
    <submittedName>
        <fullName evidence="8">LPXTG cell wall anchor domain-containing protein</fullName>
    </submittedName>
</protein>
<dbReference type="NCBIfam" id="TIGR03726">
    <property type="entry name" value="strep_RK_lipo"/>
    <property type="match status" value="1"/>
</dbReference>
<feature type="signal peptide" evidence="6">
    <location>
        <begin position="1"/>
        <end position="36"/>
    </location>
</feature>
<keyword evidence="3 6" id="KW-0732">Signal</keyword>
<evidence type="ECO:0000256" key="1">
    <source>
        <dbReference type="ARBA" id="ARBA00022512"/>
    </source>
</evidence>
<dbReference type="InterPro" id="IPR019931">
    <property type="entry name" value="LPXTG_anchor"/>
</dbReference>
<feature type="compositionally biased region" description="Low complexity" evidence="5">
    <location>
        <begin position="149"/>
        <end position="160"/>
    </location>
</feature>
<organism evidence="8 9">
    <name type="scientific">Streptococcus sobrinus</name>
    <dbReference type="NCBI Taxonomy" id="1310"/>
    <lineage>
        <taxon>Bacteria</taxon>
        <taxon>Bacillati</taxon>
        <taxon>Bacillota</taxon>
        <taxon>Bacilli</taxon>
        <taxon>Lactobacillales</taxon>
        <taxon>Streptococcaceae</taxon>
        <taxon>Streptococcus</taxon>
    </lineage>
</organism>
<feature type="compositionally biased region" description="Low complexity" evidence="5">
    <location>
        <begin position="463"/>
        <end position="473"/>
    </location>
</feature>
<feature type="compositionally biased region" description="Low complexity" evidence="5">
    <location>
        <begin position="78"/>
        <end position="114"/>
    </location>
</feature>
<gene>
    <name evidence="8" type="ORF">DK182_03365</name>
</gene>
<evidence type="ECO:0000256" key="4">
    <source>
        <dbReference type="ARBA" id="ARBA00023088"/>
    </source>
</evidence>
<dbReference type="Proteomes" id="UP000245369">
    <property type="component" value="Chromosome"/>
</dbReference>
<dbReference type="InterPro" id="IPR021197">
    <property type="entry name" value="Cross-wall-target_lipo_motif"/>
</dbReference>
<keyword evidence="9" id="KW-1185">Reference proteome</keyword>
<feature type="region of interest" description="Disordered" evidence="5">
    <location>
        <begin position="463"/>
        <end position="485"/>
    </location>
</feature>
<keyword evidence="4" id="KW-0572">Peptidoglycan-anchor</keyword>
<feature type="compositionally biased region" description="Polar residues" evidence="5">
    <location>
        <begin position="118"/>
        <end position="142"/>
    </location>
</feature>
<reference evidence="8 9" key="1">
    <citation type="submission" date="2018-05" db="EMBL/GenBank/DDBJ databases">
        <title>Complete genome sequences of Streptococcus sobrinus.</title>
        <authorList>
            <person name="Sales M."/>
            <person name="Jensen P.A."/>
        </authorList>
    </citation>
    <scope>NUCLEOTIDE SEQUENCE [LARGE SCALE GENOMIC DNA]</scope>
    <source>
        <strain evidence="8 9">SL1</strain>
    </source>
</reference>
<evidence type="ECO:0000259" key="7">
    <source>
        <dbReference type="PROSITE" id="PS50847"/>
    </source>
</evidence>
<keyword evidence="2" id="KW-0964">Secreted</keyword>
<sequence>MQKNTFSKRKTKFAGLCGAILATTTIAMGVGATVHADEASATSATDTAAQTSKTADTKQDQPTFENTPVDTSAQNQDTALTSPAASLTATADQPAQTNQAQQAAPSQATTSATPVQDAAQTASQPATVAGGSQNGQAEQGQTADKPKSATTTQPAPAVTTKPEDTTEYGSVDFDKTLTSTAKTAPVTDVNYDGSQDVYITIDDPSQAYTPNADNIAKYLNEYLTQLRQINGINVPVPDANDLMKNWAQSRADEEAQESDSIDHETKLAYPSGVQIYSEDGHEDSLSTITPTKDGKNLGSDQATAYYLALNWFADYFNIAGSKDDANGLKSFGHAISILSNSGDGMSLGIANGTGKETGGFYAMLEIGSNSNVKNEDGFASTTKDANGNWILTYNGNPVKFLPKTTFHYVTKDYVTKDPNAKSSDKSEQANDPAAGNSGNGAAGNGQDATPVAPQTAEMENMGAGMGSASATASKNDKNLPSTGDSAQTAVTAIGAVMVMAGLGLAAKRKIKEQD</sequence>
<evidence type="ECO:0000256" key="5">
    <source>
        <dbReference type="SAM" id="MobiDB-lite"/>
    </source>
</evidence>
<proteinExistence type="predicted"/>
<dbReference type="EMBL" id="CP029490">
    <property type="protein sequence ID" value="AWN20439.1"/>
    <property type="molecule type" value="Genomic_DNA"/>
</dbReference>
<dbReference type="NCBIfam" id="TIGR01167">
    <property type="entry name" value="LPXTG_anchor"/>
    <property type="match status" value="1"/>
</dbReference>
<dbReference type="PROSITE" id="PS50847">
    <property type="entry name" value="GRAM_POS_ANCHORING"/>
    <property type="match status" value="1"/>
</dbReference>
<dbReference type="GeneID" id="93923554"/>
<feature type="chain" id="PRO_5045705385" evidence="6">
    <location>
        <begin position="37"/>
        <end position="514"/>
    </location>
</feature>
<feature type="region of interest" description="Disordered" evidence="5">
    <location>
        <begin position="416"/>
        <end position="451"/>
    </location>
</feature>
<evidence type="ECO:0000313" key="8">
    <source>
        <dbReference type="EMBL" id="AWN20439.1"/>
    </source>
</evidence>
<feature type="compositionally biased region" description="Polar residues" evidence="5">
    <location>
        <begin position="60"/>
        <end position="77"/>
    </location>
</feature>
<dbReference type="RefSeq" id="WP_019786799.1">
    <property type="nucleotide sequence ID" value="NZ_CP029490.1"/>
</dbReference>
<name>A0ABN5LHA3_9STRE</name>
<evidence type="ECO:0000256" key="3">
    <source>
        <dbReference type="ARBA" id="ARBA00022729"/>
    </source>
</evidence>
<feature type="region of interest" description="Disordered" evidence="5">
    <location>
        <begin position="39"/>
        <end position="172"/>
    </location>
</feature>
<feature type="domain" description="Gram-positive cocci surface proteins LPxTG" evidence="7">
    <location>
        <begin position="479"/>
        <end position="514"/>
    </location>
</feature>
<dbReference type="Pfam" id="PF00746">
    <property type="entry name" value="Gram_pos_anchor"/>
    <property type="match status" value="1"/>
</dbReference>
<evidence type="ECO:0000313" key="9">
    <source>
        <dbReference type="Proteomes" id="UP000245369"/>
    </source>
</evidence>
<evidence type="ECO:0000256" key="6">
    <source>
        <dbReference type="SAM" id="SignalP"/>
    </source>
</evidence>
<feature type="compositionally biased region" description="Low complexity" evidence="5">
    <location>
        <begin position="39"/>
        <end position="54"/>
    </location>
</feature>